<protein>
    <recommendedName>
        <fullName evidence="3">Lipoprotein</fullName>
    </recommendedName>
</protein>
<dbReference type="Proteomes" id="UP000005551">
    <property type="component" value="Unassembled WGS sequence"/>
</dbReference>
<dbReference type="OrthoDB" id="9770871at2"/>
<dbReference type="PROSITE" id="PS51257">
    <property type="entry name" value="PROKAR_LIPOPROTEIN"/>
    <property type="match status" value="1"/>
</dbReference>
<evidence type="ECO:0008006" key="3">
    <source>
        <dbReference type="Google" id="ProtNLM"/>
    </source>
</evidence>
<organism evidence="1 2">
    <name type="scientific">Nitritalea halalkaliphila LW7</name>
    <dbReference type="NCBI Taxonomy" id="1189621"/>
    <lineage>
        <taxon>Bacteria</taxon>
        <taxon>Pseudomonadati</taxon>
        <taxon>Bacteroidota</taxon>
        <taxon>Cytophagia</taxon>
        <taxon>Cytophagales</taxon>
        <taxon>Cyclobacteriaceae</taxon>
        <taxon>Nitritalea</taxon>
    </lineage>
</organism>
<sequence length="157" mass="18080">MARFNNVKLLWSLILQSSLLLIFFACKKPNASVDSFRIVEHAASKQSLGLELVQNLSLYIDDKSLPFYDLYQIYTEGEEQFLVGFNRQRLSLDFIPFAKNNSEACFHLTFEEEGPSAVDADLDIFHVFSRDSIVTLVDRERKFQVFSVNNGPYLLLK</sequence>
<reference evidence="1 2" key="1">
    <citation type="submission" date="2012-05" db="EMBL/GenBank/DDBJ databases">
        <title>Genome sequence of Nitritalea halalkaliphila LW7.</title>
        <authorList>
            <person name="Jangir P.K."/>
            <person name="Singh A."/>
            <person name="Shivaji S."/>
            <person name="Sharma R."/>
        </authorList>
    </citation>
    <scope>NUCLEOTIDE SEQUENCE [LARGE SCALE GENOMIC DNA]</scope>
    <source>
        <strain evidence="1 2">LW7</strain>
    </source>
</reference>
<proteinExistence type="predicted"/>
<dbReference type="AlphaFoldDB" id="I5CAE5"/>
<gene>
    <name evidence="1" type="ORF">A3SI_02061</name>
</gene>
<name>I5CAE5_9BACT</name>
<keyword evidence="2" id="KW-1185">Reference proteome</keyword>
<dbReference type="EMBL" id="AJYA01000002">
    <property type="protein sequence ID" value="EIM78797.1"/>
    <property type="molecule type" value="Genomic_DNA"/>
</dbReference>
<dbReference type="RefSeq" id="WP_009053346.1">
    <property type="nucleotide sequence ID" value="NZ_AJYA01000002.1"/>
</dbReference>
<dbReference type="STRING" id="1189621.A3SI_02061"/>
<evidence type="ECO:0000313" key="2">
    <source>
        <dbReference type="Proteomes" id="UP000005551"/>
    </source>
</evidence>
<evidence type="ECO:0000313" key="1">
    <source>
        <dbReference type="EMBL" id="EIM78797.1"/>
    </source>
</evidence>
<comment type="caution">
    <text evidence="1">The sequence shown here is derived from an EMBL/GenBank/DDBJ whole genome shotgun (WGS) entry which is preliminary data.</text>
</comment>
<accession>I5CAE5</accession>